<organism evidence="2">
    <name type="scientific">Serratia fonticola</name>
    <dbReference type="NCBI Taxonomy" id="47917"/>
    <lineage>
        <taxon>Bacteria</taxon>
        <taxon>Pseudomonadati</taxon>
        <taxon>Pseudomonadota</taxon>
        <taxon>Gammaproteobacteria</taxon>
        <taxon>Enterobacterales</taxon>
        <taxon>Yersiniaceae</taxon>
        <taxon>Serratia</taxon>
    </lineage>
</organism>
<keyword evidence="1" id="KW-1133">Transmembrane helix</keyword>
<dbReference type="AlphaFoldDB" id="A0A559T161"/>
<sequence length="38" mass="4543">MKSVRQFLSNHSRFLPAFWSIFIILFEASLAIYILRNI</sequence>
<protein>
    <submittedName>
        <fullName evidence="2">Uncharacterized protein</fullName>
    </submittedName>
</protein>
<reference evidence="2" key="2">
    <citation type="submission" date="2019-08" db="EMBL/GenBank/DDBJ databases">
        <title>Investigation of anaerobic lignin degradation for improved lignocellulosic biofuels.</title>
        <authorList>
            <person name="Deangelis K.PhD."/>
        </authorList>
    </citation>
    <scope>NUCLEOTIDE SEQUENCE [LARGE SCALE GENOMIC DNA]</scope>
    <source>
        <strain evidence="2">128R</strain>
    </source>
</reference>
<dbReference type="EMBL" id="VISQ01000001">
    <property type="protein sequence ID" value="TVZ68342.1"/>
    <property type="molecule type" value="Genomic_DNA"/>
</dbReference>
<feature type="transmembrane region" description="Helical" evidence="1">
    <location>
        <begin position="17"/>
        <end position="35"/>
    </location>
</feature>
<comment type="caution">
    <text evidence="2">The sequence shown here is derived from an EMBL/GenBank/DDBJ whole genome shotgun (WGS) entry which is preliminary data.</text>
</comment>
<gene>
    <name evidence="2" type="ORF">FHU10_0772</name>
</gene>
<accession>A0A559T161</accession>
<name>A0A559T161_SERFO</name>
<keyword evidence="1" id="KW-0812">Transmembrane</keyword>
<reference evidence="2" key="1">
    <citation type="submission" date="2019-06" db="EMBL/GenBank/DDBJ databases">
        <authorList>
            <person name="Deangelis K."/>
            <person name="Huntemann M."/>
            <person name="Clum A."/>
            <person name="Pillay M."/>
            <person name="Palaniappan K."/>
            <person name="Varghese N."/>
            <person name="Mikhailova N."/>
            <person name="Stamatis D."/>
            <person name="Reddy T."/>
            <person name="Daum C."/>
            <person name="Shapiro N."/>
            <person name="Ivanova N."/>
            <person name="Kyrpides N."/>
            <person name="Woyke T."/>
        </authorList>
    </citation>
    <scope>NUCLEOTIDE SEQUENCE [LARGE SCALE GENOMIC DNA]</scope>
    <source>
        <strain evidence="2">128R</strain>
    </source>
</reference>
<proteinExistence type="predicted"/>
<keyword evidence="1" id="KW-0472">Membrane</keyword>
<evidence type="ECO:0000256" key="1">
    <source>
        <dbReference type="SAM" id="Phobius"/>
    </source>
</evidence>
<evidence type="ECO:0000313" key="2">
    <source>
        <dbReference type="EMBL" id="TVZ68342.1"/>
    </source>
</evidence>